<reference evidence="1" key="1">
    <citation type="submission" date="2020-06" db="EMBL/GenBank/DDBJ databases">
        <title>WGS assembly of Ceratodon purpureus strain R40.</title>
        <authorList>
            <person name="Carey S.B."/>
            <person name="Jenkins J."/>
            <person name="Shu S."/>
            <person name="Lovell J.T."/>
            <person name="Sreedasyam A."/>
            <person name="Maumus F."/>
            <person name="Tiley G.P."/>
            <person name="Fernandez-Pozo N."/>
            <person name="Barry K."/>
            <person name="Chen C."/>
            <person name="Wang M."/>
            <person name="Lipzen A."/>
            <person name="Daum C."/>
            <person name="Saski C.A."/>
            <person name="Payton A.C."/>
            <person name="Mcbreen J.C."/>
            <person name="Conrad R.E."/>
            <person name="Kollar L.M."/>
            <person name="Olsson S."/>
            <person name="Huttunen S."/>
            <person name="Landis J.B."/>
            <person name="Wickett N.J."/>
            <person name="Johnson M.G."/>
            <person name="Rensing S.A."/>
            <person name="Grimwood J."/>
            <person name="Schmutz J."/>
            <person name="Mcdaniel S.F."/>
        </authorList>
    </citation>
    <scope>NUCLEOTIDE SEQUENCE</scope>
    <source>
        <strain evidence="1">R40</strain>
    </source>
</reference>
<proteinExistence type="predicted"/>
<protein>
    <submittedName>
        <fullName evidence="1">Uncharacterized protein</fullName>
    </submittedName>
</protein>
<comment type="caution">
    <text evidence="1">The sequence shown here is derived from an EMBL/GenBank/DDBJ whole genome shotgun (WGS) entry which is preliminary data.</text>
</comment>
<name>A0A8T0HPM7_CERPU</name>
<organism evidence="1 2">
    <name type="scientific">Ceratodon purpureus</name>
    <name type="common">Fire moss</name>
    <name type="synonym">Dicranum purpureum</name>
    <dbReference type="NCBI Taxonomy" id="3225"/>
    <lineage>
        <taxon>Eukaryota</taxon>
        <taxon>Viridiplantae</taxon>
        <taxon>Streptophyta</taxon>
        <taxon>Embryophyta</taxon>
        <taxon>Bryophyta</taxon>
        <taxon>Bryophytina</taxon>
        <taxon>Bryopsida</taxon>
        <taxon>Dicranidae</taxon>
        <taxon>Pseudoditrichales</taxon>
        <taxon>Ditrichaceae</taxon>
        <taxon>Ceratodon</taxon>
    </lineage>
</organism>
<accession>A0A8T0HPM7</accession>
<gene>
    <name evidence="1" type="ORF">KC19_VG129100</name>
</gene>
<evidence type="ECO:0000313" key="1">
    <source>
        <dbReference type="EMBL" id="KAG0572842.1"/>
    </source>
</evidence>
<dbReference type="EMBL" id="CM026426">
    <property type="protein sequence ID" value="KAG0572842.1"/>
    <property type="molecule type" value="Genomic_DNA"/>
</dbReference>
<sequence length="68" mass="7224">MRIPVHRDTKLHVRTICNECSILIVGSSKTVDGSRPATPSDVDVALGAERTFSEGDAPAEAAGHITEH</sequence>
<evidence type="ECO:0000313" key="2">
    <source>
        <dbReference type="Proteomes" id="UP000822688"/>
    </source>
</evidence>
<keyword evidence="2" id="KW-1185">Reference proteome</keyword>
<dbReference type="AlphaFoldDB" id="A0A8T0HPM7"/>
<dbReference type="Proteomes" id="UP000822688">
    <property type="component" value="Chromosome V"/>
</dbReference>